<evidence type="ECO:0000259" key="8">
    <source>
        <dbReference type="Pfam" id="PF12704"/>
    </source>
</evidence>
<organism evidence="9">
    <name type="scientific">uncultured Dysgonomonas sp</name>
    <dbReference type="NCBI Taxonomy" id="206096"/>
    <lineage>
        <taxon>Bacteria</taxon>
        <taxon>Pseudomonadati</taxon>
        <taxon>Bacteroidota</taxon>
        <taxon>Bacteroidia</taxon>
        <taxon>Bacteroidales</taxon>
        <taxon>Dysgonomonadaceae</taxon>
        <taxon>Dysgonomonas</taxon>
        <taxon>environmental samples</taxon>
    </lineage>
</organism>
<evidence type="ECO:0000256" key="5">
    <source>
        <dbReference type="ARBA" id="ARBA00023136"/>
    </source>
</evidence>
<keyword evidence="3 6" id="KW-0812">Transmembrane</keyword>
<gene>
    <name evidence="9" type="ORF">KL86DYS1_12231</name>
</gene>
<feature type="domain" description="ABC3 transporter permease C-terminal" evidence="7">
    <location>
        <begin position="287"/>
        <end position="408"/>
    </location>
</feature>
<dbReference type="Pfam" id="PF12704">
    <property type="entry name" value="MacB_PCD"/>
    <property type="match status" value="1"/>
</dbReference>
<feature type="transmembrane region" description="Helical" evidence="6">
    <location>
        <begin position="21"/>
        <end position="40"/>
    </location>
</feature>
<dbReference type="InterPro" id="IPR003838">
    <property type="entry name" value="ABC3_permease_C"/>
</dbReference>
<dbReference type="EMBL" id="FLUM01000001">
    <property type="protein sequence ID" value="SBV98657.1"/>
    <property type="molecule type" value="Genomic_DNA"/>
</dbReference>
<feature type="transmembrane region" description="Helical" evidence="6">
    <location>
        <begin position="326"/>
        <end position="358"/>
    </location>
</feature>
<feature type="transmembrane region" description="Helical" evidence="6">
    <location>
        <begin position="370"/>
        <end position="395"/>
    </location>
</feature>
<evidence type="ECO:0000259" key="7">
    <source>
        <dbReference type="Pfam" id="PF02687"/>
    </source>
</evidence>
<evidence type="ECO:0000313" key="9">
    <source>
        <dbReference type="EMBL" id="SBV98657.1"/>
    </source>
</evidence>
<sequence>MYKTYFKQAIEILKLNKFVSIITITGTALAIMMIMVIVVTDSIKNISIAPEINRDRTMYIKHFTKYGKEKKDRMWSGNLPYDVYKNYLSEVKSPEYTAIIDNTWSGDQYMVKEDNNNQRFLAKTKLTNADFWKVLSFSFVEGRPFSQEEFNSGIRNAVITESMATKVFGNTNPIGKNIEIDFKEYKVIGIIQDVSQAFTYAYGEIYIPYTSKSGYESRQVLILFLMKDKADFDLLREEFRAAERKFNAVDNEWDLTLRGPYDHKQMQLARYSNEDPEDGKATRKMVFIILILLLIPAVNLSSFSMSRIKRRTEEIGIRKAFGAKKYVILIQVIYENLITSFIGGIIGLILSYLVVIWLKQWLLDIGTDSSIPIGALVSLPVFLGVFAACFFLNLLSAGLPAYRASTMKIVDSLNQKNA</sequence>
<dbReference type="PANTHER" id="PTHR30572:SF18">
    <property type="entry name" value="ABC-TYPE MACROLIDE FAMILY EXPORT SYSTEM PERMEASE COMPONENT 2"/>
    <property type="match status" value="1"/>
</dbReference>
<feature type="domain" description="MacB-like periplasmic core" evidence="8">
    <location>
        <begin position="20"/>
        <end position="241"/>
    </location>
</feature>
<feature type="transmembrane region" description="Helical" evidence="6">
    <location>
        <begin position="285"/>
        <end position="305"/>
    </location>
</feature>
<name>A0A212JGV9_9BACT</name>
<dbReference type="Pfam" id="PF02687">
    <property type="entry name" value="FtsX"/>
    <property type="match status" value="1"/>
</dbReference>
<proteinExistence type="predicted"/>
<dbReference type="AlphaFoldDB" id="A0A212JGV9"/>
<dbReference type="InterPro" id="IPR050250">
    <property type="entry name" value="Macrolide_Exporter_MacB"/>
</dbReference>
<evidence type="ECO:0000256" key="4">
    <source>
        <dbReference type="ARBA" id="ARBA00022989"/>
    </source>
</evidence>
<keyword evidence="4 6" id="KW-1133">Transmembrane helix</keyword>
<keyword evidence="5 6" id="KW-0472">Membrane</keyword>
<evidence type="ECO:0008006" key="10">
    <source>
        <dbReference type="Google" id="ProtNLM"/>
    </source>
</evidence>
<evidence type="ECO:0000256" key="6">
    <source>
        <dbReference type="SAM" id="Phobius"/>
    </source>
</evidence>
<dbReference type="PANTHER" id="PTHR30572">
    <property type="entry name" value="MEMBRANE COMPONENT OF TRANSPORTER-RELATED"/>
    <property type="match status" value="1"/>
</dbReference>
<keyword evidence="2" id="KW-1003">Cell membrane</keyword>
<protein>
    <recommendedName>
        <fullName evidence="10">ABC3 transporter permease protein domain-containing protein</fullName>
    </recommendedName>
</protein>
<evidence type="ECO:0000256" key="2">
    <source>
        <dbReference type="ARBA" id="ARBA00022475"/>
    </source>
</evidence>
<evidence type="ECO:0000256" key="3">
    <source>
        <dbReference type="ARBA" id="ARBA00022692"/>
    </source>
</evidence>
<dbReference type="GO" id="GO:0022857">
    <property type="term" value="F:transmembrane transporter activity"/>
    <property type="evidence" value="ECO:0007669"/>
    <property type="project" value="TreeGrafter"/>
</dbReference>
<dbReference type="GO" id="GO:0005886">
    <property type="term" value="C:plasma membrane"/>
    <property type="evidence" value="ECO:0007669"/>
    <property type="project" value="UniProtKB-SubCell"/>
</dbReference>
<evidence type="ECO:0000256" key="1">
    <source>
        <dbReference type="ARBA" id="ARBA00004651"/>
    </source>
</evidence>
<accession>A0A212JGV9</accession>
<reference evidence="9" key="1">
    <citation type="submission" date="2016-04" db="EMBL/GenBank/DDBJ databases">
        <authorList>
            <person name="Evans L.H."/>
            <person name="Alamgir A."/>
            <person name="Owens N."/>
            <person name="Weber N.D."/>
            <person name="Virtaneva K."/>
            <person name="Barbian K."/>
            <person name="Babar A."/>
            <person name="Rosenke K."/>
        </authorList>
    </citation>
    <scope>NUCLEOTIDE SEQUENCE</scope>
    <source>
        <strain evidence="9">86-1</strain>
    </source>
</reference>
<dbReference type="RefSeq" id="WP_296940923.1">
    <property type="nucleotide sequence ID" value="NZ_LT599032.1"/>
</dbReference>
<comment type="subcellular location">
    <subcellularLocation>
        <location evidence="1">Cell membrane</location>
        <topology evidence="1">Multi-pass membrane protein</topology>
    </subcellularLocation>
</comment>
<dbReference type="InterPro" id="IPR025857">
    <property type="entry name" value="MacB_PCD"/>
</dbReference>